<dbReference type="InterPro" id="IPR003615">
    <property type="entry name" value="HNH_nuc"/>
</dbReference>
<gene>
    <name evidence="1" type="ORF">UFOVP1290_531</name>
</gene>
<dbReference type="EMBL" id="LR797252">
    <property type="protein sequence ID" value="CAB4197011.1"/>
    <property type="molecule type" value="Genomic_DNA"/>
</dbReference>
<sequence length="149" mass="17026">MSKLKLSIELVPSSSFYNNVRSAVTKTQWDILRKQVYSQAYDICQICGGIGSKHPVECHEIWSFNDKTLVQKLEGMIALCPNCHSVKHYGLAQLQNKAEIALKHFMKVNSISKKKAEKYIADAFMIWAERSSKTWNVDISILKEYGIKI</sequence>
<proteinExistence type="predicted"/>
<name>A0A6J5RTX6_9CAUD</name>
<reference evidence="1" key="1">
    <citation type="submission" date="2020-05" db="EMBL/GenBank/DDBJ databases">
        <authorList>
            <person name="Chiriac C."/>
            <person name="Salcher M."/>
            <person name="Ghai R."/>
            <person name="Kavagutti S V."/>
        </authorList>
    </citation>
    <scope>NUCLEOTIDE SEQUENCE</scope>
</reference>
<protein>
    <submittedName>
        <fullName evidence="1">HNHc domain containing protein</fullName>
    </submittedName>
</protein>
<evidence type="ECO:0000313" key="1">
    <source>
        <dbReference type="EMBL" id="CAB4197011.1"/>
    </source>
</evidence>
<accession>A0A6J5RTX6</accession>
<dbReference type="CDD" id="cd00085">
    <property type="entry name" value="HNHc"/>
    <property type="match status" value="1"/>
</dbReference>
<organism evidence="1">
    <name type="scientific">uncultured Caudovirales phage</name>
    <dbReference type="NCBI Taxonomy" id="2100421"/>
    <lineage>
        <taxon>Viruses</taxon>
        <taxon>Duplodnaviria</taxon>
        <taxon>Heunggongvirae</taxon>
        <taxon>Uroviricota</taxon>
        <taxon>Caudoviricetes</taxon>
        <taxon>Peduoviridae</taxon>
        <taxon>Maltschvirus</taxon>
        <taxon>Maltschvirus maltsch</taxon>
    </lineage>
</organism>